<feature type="compositionally biased region" description="Polar residues" evidence="1">
    <location>
        <begin position="56"/>
        <end position="68"/>
    </location>
</feature>
<feature type="compositionally biased region" description="Low complexity" evidence="1">
    <location>
        <begin position="24"/>
        <end position="36"/>
    </location>
</feature>
<proteinExistence type="predicted"/>
<sequence>MSVLSACHPSAPRTKVLAEPTNSARAVAESAHANAANLPGMVTETPTHSGPKPRTSVGNSSAPQSMRS</sequence>
<dbReference type="AlphaFoldDB" id="A0A2S8BL27"/>
<dbReference type="Proteomes" id="UP000238296">
    <property type="component" value="Unassembled WGS sequence"/>
</dbReference>
<feature type="region of interest" description="Disordered" evidence="1">
    <location>
        <begin position="1"/>
        <end position="68"/>
    </location>
</feature>
<accession>A0A2S8BL27</accession>
<evidence type="ECO:0000313" key="2">
    <source>
        <dbReference type="EMBL" id="PQM47382.1"/>
    </source>
</evidence>
<dbReference type="EMBL" id="PPEA01000347">
    <property type="protein sequence ID" value="PQM47382.1"/>
    <property type="molecule type" value="Genomic_DNA"/>
</dbReference>
<comment type="caution">
    <text evidence="2">The sequence shown here is derived from an EMBL/GenBank/DDBJ whole genome shotgun (WGS) entry which is preliminary data.</text>
</comment>
<name>A0A2S8BL27_9MYCO</name>
<protein>
    <submittedName>
        <fullName evidence="2">Uncharacterized protein</fullName>
    </submittedName>
</protein>
<organism evidence="2 3">
    <name type="scientific">Mycobacterium talmoniae</name>
    <dbReference type="NCBI Taxonomy" id="1858794"/>
    <lineage>
        <taxon>Bacteria</taxon>
        <taxon>Bacillati</taxon>
        <taxon>Actinomycetota</taxon>
        <taxon>Actinomycetes</taxon>
        <taxon>Mycobacteriales</taxon>
        <taxon>Mycobacteriaceae</taxon>
        <taxon>Mycobacterium</taxon>
    </lineage>
</organism>
<gene>
    <name evidence="2" type="ORF">C1Y40_02434</name>
</gene>
<evidence type="ECO:0000313" key="3">
    <source>
        <dbReference type="Proteomes" id="UP000238296"/>
    </source>
</evidence>
<reference evidence="2 3" key="1">
    <citation type="journal article" date="2017" name="Int. J. Syst. Evol. Microbiol.">
        <title>Mycobacterium talmoniae sp. nov., a slowly growing mycobacterium isolated from human respiratory samples.</title>
        <authorList>
            <person name="Davidson R.M."/>
            <person name="DeGroote M.A."/>
            <person name="Marola J.L."/>
            <person name="Buss S."/>
            <person name="Jones V."/>
            <person name="McNeil M.R."/>
            <person name="Freifeld A.G."/>
            <person name="Elaine Epperson L."/>
            <person name="Hasan N.A."/>
            <person name="Jackson M."/>
            <person name="Iwen P.C."/>
            <person name="Salfinger M."/>
            <person name="Strong M."/>
        </authorList>
    </citation>
    <scope>NUCLEOTIDE SEQUENCE [LARGE SCALE GENOMIC DNA]</scope>
    <source>
        <strain evidence="2 3">ATCC BAA-2683</strain>
    </source>
</reference>
<evidence type="ECO:0000256" key="1">
    <source>
        <dbReference type="SAM" id="MobiDB-lite"/>
    </source>
</evidence>